<protein>
    <submittedName>
        <fullName evidence="1">Kinase domain protein, putative</fullName>
    </submittedName>
</protein>
<dbReference type="GeneID" id="24438805"/>
<keyword evidence="1" id="KW-0418">Kinase</keyword>
<proteinExistence type="predicted"/>
<sequence length="213" mass="24944">MQDLNKQDETHIYSVKEIYSNKQHIRCLKIAPTDFFSYGIKELTYQLDQCIDLITLKIDLNAVQLDDSGLISISRVIDKFYKNIQTLTLEIERNGIGNEGMNILCETLKKCDSIKFLKLNLRINKINDNSFRNLTNALMQKKSLSYIIFDFRANNIGIGGLKFFIESTYLNKNIRVFQINTWIKETFKNTLIKNITKKQKRIYKRLVSTEIII</sequence>
<gene>
    <name evidence="1" type="ORF">TTHERM_000411419</name>
</gene>
<accession>W7X760</accession>
<dbReference type="SUPFAM" id="SSF52047">
    <property type="entry name" value="RNI-like"/>
    <property type="match status" value="1"/>
</dbReference>
<dbReference type="KEGG" id="tet:TTHERM_000411419"/>
<evidence type="ECO:0000313" key="2">
    <source>
        <dbReference type="Proteomes" id="UP000009168"/>
    </source>
</evidence>
<evidence type="ECO:0000313" key="1">
    <source>
        <dbReference type="EMBL" id="EWS73197.1"/>
    </source>
</evidence>
<dbReference type="InterPro" id="IPR032675">
    <property type="entry name" value="LRR_dom_sf"/>
</dbReference>
<dbReference type="GO" id="GO:0016301">
    <property type="term" value="F:kinase activity"/>
    <property type="evidence" value="ECO:0007669"/>
    <property type="project" value="UniProtKB-KW"/>
</dbReference>
<dbReference type="Gene3D" id="3.80.10.10">
    <property type="entry name" value="Ribonuclease Inhibitor"/>
    <property type="match status" value="2"/>
</dbReference>
<dbReference type="InParanoid" id="W7X760"/>
<keyword evidence="1" id="KW-0808">Transferase</keyword>
<reference evidence="2" key="1">
    <citation type="journal article" date="2006" name="PLoS Biol.">
        <title>Macronuclear genome sequence of the ciliate Tetrahymena thermophila, a model eukaryote.</title>
        <authorList>
            <person name="Eisen J.A."/>
            <person name="Coyne R.S."/>
            <person name="Wu M."/>
            <person name="Wu D."/>
            <person name="Thiagarajan M."/>
            <person name="Wortman J.R."/>
            <person name="Badger J.H."/>
            <person name="Ren Q."/>
            <person name="Amedeo P."/>
            <person name="Jones K.M."/>
            <person name="Tallon L.J."/>
            <person name="Delcher A.L."/>
            <person name="Salzberg S.L."/>
            <person name="Silva J.C."/>
            <person name="Haas B.J."/>
            <person name="Majoros W.H."/>
            <person name="Farzad M."/>
            <person name="Carlton J.M."/>
            <person name="Smith R.K. Jr."/>
            <person name="Garg J."/>
            <person name="Pearlman R.E."/>
            <person name="Karrer K.M."/>
            <person name="Sun L."/>
            <person name="Manning G."/>
            <person name="Elde N.C."/>
            <person name="Turkewitz A.P."/>
            <person name="Asai D.J."/>
            <person name="Wilkes D.E."/>
            <person name="Wang Y."/>
            <person name="Cai H."/>
            <person name="Collins K."/>
            <person name="Stewart B.A."/>
            <person name="Lee S.R."/>
            <person name="Wilamowska K."/>
            <person name="Weinberg Z."/>
            <person name="Ruzzo W.L."/>
            <person name="Wloga D."/>
            <person name="Gaertig J."/>
            <person name="Frankel J."/>
            <person name="Tsao C.-C."/>
            <person name="Gorovsky M.A."/>
            <person name="Keeling P.J."/>
            <person name="Waller R.F."/>
            <person name="Patron N.J."/>
            <person name="Cherry J.M."/>
            <person name="Stover N.A."/>
            <person name="Krieger C.J."/>
            <person name="del Toro C."/>
            <person name="Ryder H.F."/>
            <person name="Williamson S.C."/>
            <person name="Barbeau R.A."/>
            <person name="Hamilton E.P."/>
            <person name="Orias E."/>
        </authorList>
    </citation>
    <scope>NUCLEOTIDE SEQUENCE [LARGE SCALE GENOMIC DNA]</scope>
    <source>
        <strain evidence="2">SB210</strain>
    </source>
</reference>
<dbReference type="Proteomes" id="UP000009168">
    <property type="component" value="Unassembled WGS sequence"/>
</dbReference>
<dbReference type="EMBL" id="GG662612">
    <property type="protein sequence ID" value="EWS73197.1"/>
    <property type="molecule type" value="Genomic_DNA"/>
</dbReference>
<dbReference type="AlphaFoldDB" id="W7X760"/>
<keyword evidence="2" id="KW-1185">Reference proteome</keyword>
<dbReference type="RefSeq" id="XP_012654273.1">
    <property type="nucleotide sequence ID" value="XM_012798819.1"/>
</dbReference>
<name>W7X760_TETTS</name>
<organism evidence="1 2">
    <name type="scientific">Tetrahymena thermophila (strain SB210)</name>
    <dbReference type="NCBI Taxonomy" id="312017"/>
    <lineage>
        <taxon>Eukaryota</taxon>
        <taxon>Sar</taxon>
        <taxon>Alveolata</taxon>
        <taxon>Ciliophora</taxon>
        <taxon>Intramacronucleata</taxon>
        <taxon>Oligohymenophorea</taxon>
        <taxon>Hymenostomatida</taxon>
        <taxon>Tetrahymenina</taxon>
        <taxon>Tetrahymenidae</taxon>
        <taxon>Tetrahymena</taxon>
    </lineage>
</organism>